<sequence length="92" mass="10333">MLDLLTFVSIIHNVVAILGMSFNLLLIYLALFQSPLVLRLYSTLIANFAITDFFACFFDFFVQQRLIPAGFTLAYVSNGPCKYFGTNTCFVG</sequence>
<evidence type="ECO:0000313" key="8">
    <source>
        <dbReference type="Proteomes" id="UP000005237"/>
    </source>
</evidence>
<dbReference type="Proteomes" id="UP000005237">
    <property type="component" value="Unassembled WGS sequence"/>
</dbReference>
<evidence type="ECO:0000256" key="1">
    <source>
        <dbReference type="ARBA" id="ARBA00004141"/>
    </source>
</evidence>
<dbReference type="PANTHER" id="PTHR22945:SF90">
    <property type="entry name" value="G_PROTEIN_RECEP_F1_2 DOMAIN-CONTAINING PROTEIN"/>
    <property type="match status" value="1"/>
</dbReference>
<keyword evidence="8" id="KW-1185">Reference proteome</keyword>
<keyword evidence="3 6" id="KW-0812">Transmembrane</keyword>
<evidence type="ECO:0000256" key="2">
    <source>
        <dbReference type="ARBA" id="ARBA00009166"/>
    </source>
</evidence>
<evidence type="ECO:0000256" key="6">
    <source>
        <dbReference type="SAM" id="Phobius"/>
    </source>
</evidence>
<comment type="similarity">
    <text evidence="2">Belongs to the nematode receptor-like protein srd family.</text>
</comment>
<dbReference type="InterPro" id="IPR050920">
    <property type="entry name" value="Nematode_rcpt-like_delta"/>
</dbReference>
<dbReference type="AlphaFoldDB" id="A0A8R1HVZ0"/>
<evidence type="ECO:0000256" key="5">
    <source>
        <dbReference type="ARBA" id="ARBA00023136"/>
    </source>
</evidence>
<dbReference type="InterPro" id="IPR019421">
    <property type="entry name" value="7TM_GPCR_serpentine_rcpt_Srd"/>
</dbReference>
<keyword evidence="5 6" id="KW-0472">Membrane</keyword>
<evidence type="ECO:0000256" key="4">
    <source>
        <dbReference type="ARBA" id="ARBA00022989"/>
    </source>
</evidence>
<evidence type="ECO:0000313" key="7">
    <source>
        <dbReference type="EnsemblMetazoa" id="CJA12425.1"/>
    </source>
</evidence>
<accession>A0A8R1HVZ0</accession>
<feature type="transmembrane region" description="Helical" evidence="6">
    <location>
        <begin position="44"/>
        <end position="62"/>
    </location>
</feature>
<name>A0A8R1HVZ0_CAEJA</name>
<dbReference type="EnsemblMetazoa" id="CJA12425.1">
    <property type="protein sequence ID" value="CJA12425.1"/>
    <property type="gene ID" value="WBGene00131629"/>
</dbReference>
<dbReference type="OMA" id="YFGTNTC"/>
<dbReference type="PANTHER" id="PTHR22945">
    <property type="entry name" value="SERPENTINE RECEPTOR, CLASS D DELTA"/>
    <property type="match status" value="1"/>
</dbReference>
<proteinExistence type="inferred from homology"/>
<dbReference type="Pfam" id="PF10317">
    <property type="entry name" value="7TM_GPCR_Srd"/>
    <property type="match status" value="1"/>
</dbReference>
<dbReference type="GO" id="GO:0016020">
    <property type="term" value="C:membrane"/>
    <property type="evidence" value="ECO:0007669"/>
    <property type="project" value="UniProtKB-SubCell"/>
</dbReference>
<keyword evidence="4 6" id="KW-1133">Transmembrane helix</keyword>
<reference evidence="7" key="2">
    <citation type="submission" date="2022-06" db="UniProtKB">
        <authorList>
            <consortium name="EnsemblMetazoa"/>
        </authorList>
    </citation>
    <scope>IDENTIFICATION</scope>
    <source>
        <strain evidence="7">DF5081</strain>
    </source>
</reference>
<reference evidence="8" key="1">
    <citation type="submission" date="2010-08" db="EMBL/GenBank/DDBJ databases">
        <authorList>
            <consortium name="Caenorhabditis japonica Sequencing Consortium"/>
            <person name="Wilson R.K."/>
        </authorList>
    </citation>
    <scope>NUCLEOTIDE SEQUENCE [LARGE SCALE GENOMIC DNA]</scope>
    <source>
        <strain evidence="8">DF5081</strain>
    </source>
</reference>
<feature type="transmembrane region" description="Helical" evidence="6">
    <location>
        <begin position="7"/>
        <end position="32"/>
    </location>
</feature>
<protein>
    <recommendedName>
        <fullName evidence="9">G_PROTEIN_RECEP_F1_2 domain-containing protein</fullName>
    </recommendedName>
</protein>
<evidence type="ECO:0000256" key="3">
    <source>
        <dbReference type="ARBA" id="ARBA00022692"/>
    </source>
</evidence>
<organism evidence="7 8">
    <name type="scientific">Caenorhabditis japonica</name>
    <dbReference type="NCBI Taxonomy" id="281687"/>
    <lineage>
        <taxon>Eukaryota</taxon>
        <taxon>Metazoa</taxon>
        <taxon>Ecdysozoa</taxon>
        <taxon>Nematoda</taxon>
        <taxon>Chromadorea</taxon>
        <taxon>Rhabditida</taxon>
        <taxon>Rhabditina</taxon>
        <taxon>Rhabditomorpha</taxon>
        <taxon>Rhabditoidea</taxon>
        <taxon>Rhabditidae</taxon>
        <taxon>Peloderinae</taxon>
        <taxon>Caenorhabditis</taxon>
    </lineage>
</organism>
<comment type="subcellular location">
    <subcellularLocation>
        <location evidence="1">Membrane</location>
        <topology evidence="1">Multi-pass membrane protein</topology>
    </subcellularLocation>
</comment>
<evidence type="ECO:0008006" key="9">
    <source>
        <dbReference type="Google" id="ProtNLM"/>
    </source>
</evidence>